<dbReference type="InterPro" id="IPR008928">
    <property type="entry name" value="6-hairpin_glycosidase_sf"/>
</dbReference>
<comment type="caution">
    <text evidence="1">The sequence shown here is derived from an EMBL/GenBank/DDBJ whole genome shotgun (WGS) entry which is preliminary data.</text>
</comment>
<dbReference type="AlphaFoldDB" id="A0A0J6CUL1"/>
<dbReference type="Gene3D" id="1.50.10.20">
    <property type="match status" value="1"/>
</dbReference>
<dbReference type="RefSeq" id="WP_048311461.1">
    <property type="nucleotide sequence ID" value="NZ_CP119526.1"/>
</dbReference>
<evidence type="ECO:0000313" key="2">
    <source>
        <dbReference type="Proteomes" id="UP000035996"/>
    </source>
</evidence>
<protein>
    <submittedName>
        <fullName evidence="1">Uncharacterized protein</fullName>
    </submittedName>
</protein>
<dbReference type="Proteomes" id="UP000035996">
    <property type="component" value="Unassembled WGS sequence"/>
</dbReference>
<dbReference type="SUPFAM" id="SSF48208">
    <property type="entry name" value="Six-hairpin glycosidases"/>
    <property type="match status" value="1"/>
</dbReference>
<organism evidence="1 2">
    <name type="scientific">Guptibacillus hwajinpoensis</name>
    <dbReference type="NCBI Taxonomy" id="208199"/>
    <lineage>
        <taxon>Bacteria</taxon>
        <taxon>Bacillati</taxon>
        <taxon>Bacillota</taxon>
        <taxon>Bacilli</taxon>
        <taxon>Bacillales</taxon>
        <taxon>Guptibacillaceae</taxon>
        <taxon>Guptibacillus</taxon>
    </lineage>
</organism>
<dbReference type="GO" id="GO:0005975">
    <property type="term" value="P:carbohydrate metabolic process"/>
    <property type="evidence" value="ECO:0007669"/>
    <property type="project" value="InterPro"/>
</dbReference>
<evidence type="ECO:0000313" key="1">
    <source>
        <dbReference type="EMBL" id="KMM36750.1"/>
    </source>
</evidence>
<proteinExistence type="predicted"/>
<keyword evidence="2" id="KW-1185">Reference proteome</keyword>
<dbReference type="STRING" id="157733.AB986_12475"/>
<accession>A0A0J6CUL1</accession>
<gene>
    <name evidence="1" type="ORF">AB986_12475</name>
</gene>
<sequence>MIKDNILKFVNKPVANILSSQTLYEALFTTINMDLKYGDETYKIQSQEIAKLIIKTQLEDGGFDIGYNFSFGKNMNKQHQKESTAPEILSIYALIKYYSVYQDDSVKQAILKGINWVKNYSYKIGNNYWVIPYAPCSYKEVHITNAITFTVATLAYYMYVFKDESVKEMCDGMLLFMNDELIKEGQSGHWNYFDKKLMGDPFYIKVDNYHIAQQLFFHQCIDQFYDNEDNKEIIECVSNYLKDKLNKSLAVPYIEVKDKASSDIHTWGYCALLACSLYWNNQKLTNDIKNFMYEKMWNKRSYFYPVIKRTGEIVEDCYYPRSDAWLLHAFSEYILINGDVNIKEMINTGLKNLNKCEYQGYENHVLTKRKVFFNKTVIVVKKLLKK</sequence>
<dbReference type="EMBL" id="LELK01000004">
    <property type="protein sequence ID" value="KMM36750.1"/>
    <property type="molecule type" value="Genomic_DNA"/>
</dbReference>
<dbReference type="SUPFAM" id="SSF81853">
    <property type="entry name" value="Family 10 polysaccharide lyase"/>
    <property type="match status" value="1"/>
</dbReference>
<name>A0A0J6CUL1_9BACL</name>
<reference evidence="1" key="1">
    <citation type="submission" date="2015-06" db="EMBL/GenBank/DDBJ databases">
        <authorList>
            <person name="Liu B."/>
            <person name="Wang J."/>
            <person name="Zhu Y."/>
            <person name="Liu G."/>
            <person name="Chen Q."/>
            <person name="Zheng C."/>
            <person name="Che J."/>
            <person name="Ge C."/>
            <person name="Shi H."/>
            <person name="Pan Z."/>
            <person name="Liu X."/>
        </authorList>
    </citation>
    <scope>NUCLEOTIDE SEQUENCE [LARGE SCALE GENOMIC DNA]</scope>
    <source>
        <strain evidence="1">DSM 16346</strain>
    </source>
</reference>